<proteinExistence type="predicted"/>
<reference evidence="1" key="1">
    <citation type="journal article" date="2015" name="Genome Announc.">
        <title>Draft Genome Sequence of Anaerolineae Strain TC1, a Novel Isolate from a Methanogenic Wastewater Treatment System.</title>
        <authorList>
            <person name="Matsuura N."/>
            <person name="Tourlousse D.M."/>
            <person name="Sun L."/>
            <person name="Toyonaga M."/>
            <person name="Kuroda K."/>
            <person name="Ohashi A."/>
            <person name="Cruz R."/>
            <person name="Yamaguchi T."/>
            <person name="Sekiguchi Y."/>
        </authorList>
    </citation>
    <scope>NUCLEOTIDE SEQUENCE [LARGE SCALE GENOMIC DNA]</scope>
    <source>
        <strain evidence="1">TC1</strain>
    </source>
</reference>
<sequence>MRKRYFYVIMLVMAILMSYGFSTGYAESYPDQEIKPEDFPSLEEYYNARIQQKIDLIKNALIKEDRDMADQVLAELSDLIQETVKIFPDRFTQEQTTLWDVFNGITSFVDSPMTFEQLNTFFEKIQKDIETFFSLVEPSDPMNVILPGDPKPADHS</sequence>
<accession>A0A0S7BQ43</accession>
<evidence type="ECO:0000313" key="2">
    <source>
        <dbReference type="Proteomes" id="UP000053370"/>
    </source>
</evidence>
<organism evidence="1">
    <name type="scientific">Flexilinea flocculi</name>
    <dbReference type="NCBI Taxonomy" id="1678840"/>
    <lineage>
        <taxon>Bacteria</taxon>
        <taxon>Bacillati</taxon>
        <taxon>Chloroflexota</taxon>
        <taxon>Anaerolineae</taxon>
        <taxon>Anaerolineales</taxon>
        <taxon>Anaerolineaceae</taxon>
        <taxon>Flexilinea</taxon>
    </lineage>
</organism>
<gene>
    <name evidence="1" type="ORF">ATC1_13483</name>
</gene>
<dbReference type="AlphaFoldDB" id="A0A0S7BQ43"/>
<dbReference type="RefSeq" id="WP_152024260.1">
    <property type="nucleotide sequence ID" value="NZ_DF968181.1"/>
</dbReference>
<protein>
    <submittedName>
        <fullName evidence="1">Uncharacterized protein</fullName>
    </submittedName>
</protein>
<dbReference type="Proteomes" id="UP000053370">
    <property type="component" value="Unassembled WGS sequence"/>
</dbReference>
<dbReference type="EMBL" id="DF968181">
    <property type="protein sequence ID" value="GAP40507.1"/>
    <property type="molecule type" value="Genomic_DNA"/>
</dbReference>
<name>A0A0S7BQ43_9CHLR</name>
<keyword evidence="2" id="KW-1185">Reference proteome</keyword>
<dbReference type="STRING" id="1678840.ATC1_13483"/>
<evidence type="ECO:0000313" key="1">
    <source>
        <dbReference type="EMBL" id="GAP40507.1"/>
    </source>
</evidence>